<gene>
    <name evidence="1" type="ORF">A2773_05845</name>
</gene>
<sequence>MTQYIFLDESGDLGFNPRKKNSKYFIVTVLFTANKAPIEKIAKKVHKNLRKKVKKLSGGVLHSVKEKPSTRVKLLTLLSQSNCFIMAIYLKKAKVYTHLQDEKHLLYNYVANILLDRIATRKLLNTNTNIILVAAKRETNKFLNANFKNYLEAQLNNRHKLILKIEIKTPNEEKALQVVDFASWAIFRKYEHDDKYYYDLIKKSIVEERGLFS</sequence>
<proteinExistence type="predicted"/>
<name>A0A1F5ZKY5_9BACT</name>
<protein>
    <recommendedName>
        <fullName evidence="3">DUF3800 domain-containing protein</fullName>
    </recommendedName>
</protein>
<evidence type="ECO:0008006" key="3">
    <source>
        <dbReference type="Google" id="ProtNLM"/>
    </source>
</evidence>
<evidence type="ECO:0000313" key="2">
    <source>
        <dbReference type="Proteomes" id="UP000177383"/>
    </source>
</evidence>
<dbReference type="Proteomes" id="UP000177383">
    <property type="component" value="Unassembled WGS sequence"/>
</dbReference>
<accession>A0A1F5ZKY5</accession>
<reference evidence="1 2" key="1">
    <citation type="journal article" date="2016" name="Nat. Commun.">
        <title>Thousands of microbial genomes shed light on interconnected biogeochemical processes in an aquifer system.</title>
        <authorList>
            <person name="Anantharaman K."/>
            <person name="Brown C.T."/>
            <person name="Hug L.A."/>
            <person name="Sharon I."/>
            <person name="Castelle C.J."/>
            <person name="Probst A.J."/>
            <person name="Thomas B.C."/>
            <person name="Singh A."/>
            <person name="Wilkins M.J."/>
            <person name="Karaoz U."/>
            <person name="Brodie E.L."/>
            <person name="Williams K.H."/>
            <person name="Hubbard S.S."/>
            <person name="Banfield J.F."/>
        </authorList>
    </citation>
    <scope>NUCLEOTIDE SEQUENCE [LARGE SCALE GENOMIC DNA]</scope>
</reference>
<comment type="caution">
    <text evidence="1">The sequence shown here is derived from an EMBL/GenBank/DDBJ whole genome shotgun (WGS) entry which is preliminary data.</text>
</comment>
<organism evidence="1 2">
    <name type="scientific">Candidatus Gottesmanbacteria bacterium RIFCSPHIGHO2_01_FULL_39_10</name>
    <dbReference type="NCBI Taxonomy" id="1798375"/>
    <lineage>
        <taxon>Bacteria</taxon>
        <taxon>Candidatus Gottesmaniibacteriota</taxon>
    </lineage>
</organism>
<dbReference type="InterPro" id="IPR024524">
    <property type="entry name" value="DUF3800"/>
</dbReference>
<dbReference type="Pfam" id="PF12686">
    <property type="entry name" value="DUF3800"/>
    <property type="match status" value="1"/>
</dbReference>
<dbReference type="EMBL" id="MFJE01000065">
    <property type="protein sequence ID" value="OGG12984.1"/>
    <property type="molecule type" value="Genomic_DNA"/>
</dbReference>
<dbReference type="AlphaFoldDB" id="A0A1F5ZKY5"/>
<evidence type="ECO:0000313" key="1">
    <source>
        <dbReference type="EMBL" id="OGG12984.1"/>
    </source>
</evidence>